<accession>A0A9W6U5D9</accession>
<organism evidence="2 3">
    <name type="scientific">Phytophthora fragariaefolia</name>
    <dbReference type="NCBI Taxonomy" id="1490495"/>
    <lineage>
        <taxon>Eukaryota</taxon>
        <taxon>Sar</taxon>
        <taxon>Stramenopiles</taxon>
        <taxon>Oomycota</taxon>
        <taxon>Peronosporomycetes</taxon>
        <taxon>Peronosporales</taxon>
        <taxon>Peronosporaceae</taxon>
        <taxon>Phytophthora</taxon>
    </lineage>
</organism>
<evidence type="ECO:0000256" key="1">
    <source>
        <dbReference type="SAM" id="MobiDB-lite"/>
    </source>
</evidence>
<dbReference type="EMBL" id="BSXT01000400">
    <property type="protein sequence ID" value="GMF26526.1"/>
    <property type="molecule type" value="Genomic_DNA"/>
</dbReference>
<feature type="compositionally biased region" description="Acidic residues" evidence="1">
    <location>
        <begin position="95"/>
        <end position="110"/>
    </location>
</feature>
<proteinExistence type="predicted"/>
<name>A0A9W6U5D9_9STRA</name>
<dbReference type="Proteomes" id="UP001165121">
    <property type="component" value="Unassembled WGS sequence"/>
</dbReference>
<dbReference type="AlphaFoldDB" id="A0A9W6U5D9"/>
<reference evidence="2" key="1">
    <citation type="submission" date="2023-04" db="EMBL/GenBank/DDBJ databases">
        <title>Phytophthora fragariaefolia NBRC 109709.</title>
        <authorList>
            <person name="Ichikawa N."/>
            <person name="Sato H."/>
            <person name="Tonouchi N."/>
        </authorList>
    </citation>
    <scope>NUCLEOTIDE SEQUENCE</scope>
    <source>
        <strain evidence="2">NBRC 109709</strain>
    </source>
</reference>
<protein>
    <submittedName>
        <fullName evidence="2">Unnamed protein product</fullName>
    </submittedName>
</protein>
<evidence type="ECO:0000313" key="3">
    <source>
        <dbReference type="Proteomes" id="UP001165121"/>
    </source>
</evidence>
<gene>
    <name evidence="2" type="ORF">Pfra01_000503900</name>
</gene>
<keyword evidence="3" id="KW-1185">Reference proteome</keyword>
<feature type="region of interest" description="Disordered" evidence="1">
    <location>
        <begin position="1"/>
        <end position="161"/>
    </location>
</feature>
<comment type="caution">
    <text evidence="2">The sequence shown here is derived from an EMBL/GenBank/DDBJ whole genome shotgun (WGS) entry which is preliminary data.</text>
</comment>
<evidence type="ECO:0000313" key="2">
    <source>
        <dbReference type="EMBL" id="GMF26526.1"/>
    </source>
</evidence>
<sequence>MDDQAIEDSEDEQADSLSGDDQDSKESSATDSEDDTMANQMEIEDCAVSSDEQSSCTQPARKKLRTVRTRWPLGDGNNGEDTVLVSSNVAIAAAGDDESSDDHDDEDDEDSNRNHRSNNVGIGRQPPGGLLAGASPSNQESHDGAGRRPSTNWKTWVGGTH</sequence>
<feature type="compositionally biased region" description="Acidic residues" evidence="1">
    <location>
        <begin position="1"/>
        <end position="21"/>
    </location>
</feature>